<dbReference type="Proteomes" id="UP000273643">
    <property type="component" value="Unassembled WGS sequence"/>
</dbReference>
<proteinExistence type="predicted"/>
<dbReference type="AlphaFoldDB" id="A0A3N1NWQ9"/>
<sequence length="114" mass="12472">MESLDYQTWTLDLARGRAEHPSGFSLEVEGDVRNPTGVAPANYPKGLSFADQARLLRSGMEALAAAANGSDAGSQKRSTVVNSRARRAEESAKQFAEQRKDRPARPKLSLKKRD</sequence>
<dbReference type="RefSeq" id="WP_246004349.1">
    <property type="nucleotide sequence ID" value="NZ_RJUK01000001.1"/>
</dbReference>
<evidence type="ECO:0000313" key="2">
    <source>
        <dbReference type="EMBL" id="ROQ20593.1"/>
    </source>
</evidence>
<protein>
    <submittedName>
        <fullName evidence="2">Uncharacterized protein</fullName>
    </submittedName>
</protein>
<feature type="compositionally biased region" description="Polar residues" evidence="1">
    <location>
        <begin position="71"/>
        <end position="82"/>
    </location>
</feature>
<name>A0A3N1NWQ9_9GAMM</name>
<dbReference type="EMBL" id="RJUK01000001">
    <property type="protein sequence ID" value="ROQ20593.1"/>
    <property type="molecule type" value="Genomic_DNA"/>
</dbReference>
<organism evidence="2 3">
    <name type="scientific">Marinimicrobium koreense</name>
    <dbReference type="NCBI Taxonomy" id="306545"/>
    <lineage>
        <taxon>Bacteria</taxon>
        <taxon>Pseudomonadati</taxon>
        <taxon>Pseudomonadota</taxon>
        <taxon>Gammaproteobacteria</taxon>
        <taxon>Cellvibrionales</taxon>
        <taxon>Cellvibrionaceae</taxon>
        <taxon>Marinimicrobium</taxon>
    </lineage>
</organism>
<comment type="caution">
    <text evidence="2">The sequence shown here is derived from an EMBL/GenBank/DDBJ whole genome shotgun (WGS) entry which is preliminary data.</text>
</comment>
<evidence type="ECO:0000313" key="3">
    <source>
        <dbReference type="Proteomes" id="UP000273643"/>
    </source>
</evidence>
<gene>
    <name evidence="2" type="ORF">EDC38_1200</name>
</gene>
<feature type="compositionally biased region" description="Basic and acidic residues" evidence="1">
    <location>
        <begin position="86"/>
        <end position="104"/>
    </location>
</feature>
<reference evidence="2 3" key="1">
    <citation type="submission" date="2018-11" db="EMBL/GenBank/DDBJ databases">
        <title>Genomic Encyclopedia of Type Strains, Phase IV (KMG-IV): sequencing the most valuable type-strain genomes for metagenomic binning, comparative biology and taxonomic classification.</title>
        <authorList>
            <person name="Goeker M."/>
        </authorList>
    </citation>
    <scope>NUCLEOTIDE SEQUENCE [LARGE SCALE GENOMIC DNA]</scope>
    <source>
        <strain evidence="2 3">DSM 16974</strain>
    </source>
</reference>
<accession>A0A3N1NWQ9</accession>
<feature type="region of interest" description="Disordered" evidence="1">
    <location>
        <begin position="66"/>
        <end position="114"/>
    </location>
</feature>
<evidence type="ECO:0000256" key="1">
    <source>
        <dbReference type="SAM" id="MobiDB-lite"/>
    </source>
</evidence>
<keyword evidence="3" id="KW-1185">Reference proteome</keyword>